<dbReference type="SMART" id="SM00028">
    <property type="entry name" value="TPR"/>
    <property type="match status" value="5"/>
</dbReference>
<feature type="compositionally biased region" description="Low complexity" evidence="3">
    <location>
        <begin position="82"/>
        <end position="96"/>
    </location>
</feature>
<dbReference type="InterPro" id="IPR019734">
    <property type="entry name" value="TPR_rpt"/>
</dbReference>
<evidence type="ECO:0000256" key="2">
    <source>
        <dbReference type="ARBA" id="ARBA00022803"/>
    </source>
</evidence>
<dbReference type="PANTHER" id="PTHR44858">
    <property type="entry name" value="TETRATRICOPEPTIDE REPEAT PROTEIN 6"/>
    <property type="match status" value="1"/>
</dbReference>
<evidence type="ECO:0000256" key="3">
    <source>
        <dbReference type="SAM" id="MobiDB-lite"/>
    </source>
</evidence>
<comment type="caution">
    <text evidence="4">The sequence shown here is derived from an EMBL/GenBank/DDBJ whole genome shotgun (WGS) entry which is preliminary data.</text>
</comment>
<feature type="region of interest" description="Disordered" evidence="3">
    <location>
        <begin position="172"/>
        <end position="238"/>
    </location>
</feature>
<dbReference type="InterPro" id="IPR050498">
    <property type="entry name" value="Ycf3"/>
</dbReference>
<dbReference type="InterPro" id="IPR011990">
    <property type="entry name" value="TPR-like_helical_dom_sf"/>
</dbReference>
<evidence type="ECO:0000313" key="5">
    <source>
        <dbReference type="Proteomes" id="UP001165060"/>
    </source>
</evidence>
<dbReference type="Gene3D" id="1.25.40.10">
    <property type="entry name" value="Tetratricopeptide repeat domain"/>
    <property type="match status" value="3"/>
</dbReference>
<accession>A0ABQ6N4A4</accession>
<keyword evidence="5" id="KW-1185">Reference proteome</keyword>
<evidence type="ECO:0000256" key="1">
    <source>
        <dbReference type="ARBA" id="ARBA00022737"/>
    </source>
</evidence>
<dbReference type="PANTHER" id="PTHR44858:SF1">
    <property type="entry name" value="UDP-N-ACETYLGLUCOSAMINE--PEPTIDE N-ACETYLGLUCOSAMINYLTRANSFERASE SPINDLY-RELATED"/>
    <property type="match status" value="1"/>
</dbReference>
<feature type="compositionally biased region" description="Pro residues" evidence="3">
    <location>
        <begin position="97"/>
        <end position="114"/>
    </location>
</feature>
<feature type="compositionally biased region" description="Pro residues" evidence="3">
    <location>
        <begin position="51"/>
        <end position="62"/>
    </location>
</feature>
<protein>
    <recommendedName>
        <fullName evidence="6">TPR-like protein</fullName>
    </recommendedName>
</protein>
<feature type="region of interest" description="Disordered" evidence="3">
    <location>
        <begin position="36"/>
        <end position="129"/>
    </location>
</feature>
<proteinExistence type="predicted"/>
<name>A0ABQ6N4A4_9STRA</name>
<dbReference type="Proteomes" id="UP001165060">
    <property type="component" value="Unassembled WGS sequence"/>
</dbReference>
<gene>
    <name evidence="4" type="ORF">TeGR_g11881</name>
</gene>
<sequence length="555" mass="61204">MPASPESSLAASGAHTSRNSPTALLLVDLSIGNLSSTYSVHEDPSDVLGVVPPPIRTPPPANPAGAETYYEQKADAIRRRAASPTSSLLSSSSPLNCPSPGPLPGPSEEPPPEPAAEAEPDSNNEPLSTPIKFHDYVVNASASASRRQVVSPSQFHFSGADVQFVGRQRQHRTHVGKRPMSAPNAKRNAALRQRPMSAKVVPGAARPAPTPGSAGRKVQRPMTAPMKREKPQSSPIYQTTTHPMQKTMEHRRHEENAHHANDAWRKPKVRTVAGVKERVKSADRLRRAREFDQSLNVIDETIRFINESPPTVPNEDTEHARNDQVALLLRKALIHLQQQSWMHAKEACDEALKIGTGVPSAKCYAYRGAAYLGMKMLDAAASECQIALNLAPELVAARFWLAASKFRAEDFRAAIKECSKVLSANPGHVESWSMRCESKRRLGMWTSLAADCDAFVKSAGIPKEKRAQGWTAKAEAMLHMKKFREAELSATNALNANPEIMMAYQIRGEARYQLKMYKKSVSDFHEFGKLDRQKRGVAFVSPCYATWHSNRDRPW</sequence>
<dbReference type="SUPFAM" id="SSF48452">
    <property type="entry name" value="TPR-like"/>
    <property type="match status" value="2"/>
</dbReference>
<evidence type="ECO:0000313" key="4">
    <source>
        <dbReference type="EMBL" id="GMI39667.1"/>
    </source>
</evidence>
<evidence type="ECO:0008006" key="6">
    <source>
        <dbReference type="Google" id="ProtNLM"/>
    </source>
</evidence>
<keyword evidence="2" id="KW-0802">TPR repeat</keyword>
<keyword evidence="1" id="KW-0677">Repeat</keyword>
<dbReference type="EMBL" id="BRYB01003619">
    <property type="protein sequence ID" value="GMI39667.1"/>
    <property type="molecule type" value="Genomic_DNA"/>
</dbReference>
<organism evidence="4 5">
    <name type="scientific">Tetraparma gracilis</name>
    <dbReference type="NCBI Taxonomy" id="2962635"/>
    <lineage>
        <taxon>Eukaryota</taxon>
        <taxon>Sar</taxon>
        <taxon>Stramenopiles</taxon>
        <taxon>Ochrophyta</taxon>
        <taxon>Bolidophyceae</taxon>
        <taxon>Parmales</taxon>
        <taxon>Triparmaceae</taxon>
        <taxon>Tetraparma</taxon>
    </lineage>
</organism>
<reference evidence="4 5" key="1">
    <citation type="journal article" date="2023" name="Commun. Biol.">
        <title>Genome analysis of Parmales, the sister group of diatoms, reveals the evolutionary specialization of diatoms from phago-mixotrophs to photoautotrophs.</title>
        <authorList>
            <person name="Ban H."/>
            <person name="Sato S."/>
            <person name="Yoshikawa S."/>
            <person name="Yamada K."/>
            <person name="Nakamura Y."/>
            <person name="Ichinomiya M."/>
            <person name="Sato N."/>
            <person name="Blanc-Mathieu R."/>
            <person name="Endo H."/>
            <person name="Kuwata A."/>
            <person name="Ogata H."/>
        </authorList>
    </citation>
    <scope>NUCLEOTIDE SEQUENCE [LARGE SCALE GENOMIC DNA]</scope>
</reference>